<gene>
    <name evidence="7" type="ORF">HMPREF9302_07365</name>
</gene>
<comment type="similarity">
    <text evidence="1 5">Belongs to the glycosyl hydrolase 27 family.</text>
</comment>
<evidence type="ECO:0000256" key="4">
    <source>
        <dbReference type="ARBA" id="ARBA00023295"/>
    </source>
</evidence>
<reference evidence="7 8" key="1">
    <citation type="submission" date="2014-07" db="EMBL/GenBank/DDBJ databases">
        <authorList>
            <person name="McCorrison J."/>
            <person name="Sanka R."/>
            <person name="Torralba M."/>
            <person name="Gillis M."/>
            <person name="Haft D.H."/>
            <person name="Methe B."/>
            <person name="Sutton G."/>
            <person name="Nelson K.E."/>
        </authorList>
    </citation>
    <scope>NUCLEOTIDE SEQUENCE [LARGE SCALE GENOMIC DNA]</scope>
    <source>
        <strain evidence="7 8">DNF00058</strain>
    </source>
</reference>
<sequence>MCIKNKITFLFIILIYLCYMQTIRGESICINKDKDLYLLNMFAKVNAINSNTNEYMYKSNAALVSETKLDCAKMVFSLPGMRFMQKIRTKKPVNKLTVKRLPVGLVWNDKRKLIEGYINKEGQYSYSICIEDNGKIYSENINLIVSNKLQMPVPFMGWLSWNSVQNEVSEDIVRKVVQIFKAKGLYACGWKTIMLDDLWQANERQPDGTPKADEKRFPNGIKALSNYIHKEGMKFGLYTDVAELTCANAFGSLGYEDIDAKTYADWKVDIVKCDYCHAPSDLLTAKKRYKDIYEAFKRAGNNTVLYICEWGEREPWKWGAEIGGRCWRVSQDVRDCWTGKGNGEGVVQSIRDMKHLSTYQGVNRFNDADMLCTGLHATGKSSNDLCGGKGPGMTQDEYRTQFALWCMWSSPMVLSFDPRLKTFTKDDYAILTNKDLIALDQDPMGQQADLISEDNDMVVFAKDCANGDIAISVTNMSDRDRDFTFDFSKIPALDVYKSYHVRDLWTQSMLAKKVTSLLTTKVASHATKVFRLSED</sequence>
<dbReference type="PRINTS" id="PR00740">
    <property type="entry name" value="GLHYDRLASE27"/>
</dbReference>
<keyword evidence="5" id="KW-1015">Disulfide bond</keyword>
<evidence type="ECO:0000313" key="8">
    <source>
        <dbReference type="Proteomes" id="UP000029614"/>
    </source>
</evidence>
<dbReference type="SUPFAM" id="SSF51445">
    <property type="entry name" value="(Trans)glycosidases"/>
    <property type="match status" value="1"/>
</dbReference>
<comment type="caution">
    <text evidence="7">The sequence shown here is derived from an EMBL/GenBank/DDBJ whole genome shotgun (WGS) entry which is preliminary data.</text>
</comment>
<dbReference type="InterPro" id="IPR017853">
    <property type="entry name" value="GH"/>
</dbReference>
<evidence type="ECO:0000259" key="6">
    <source>
        <dbReference type="Pfam" id="PF17801"/>
    </source>
</evidence>
<evidence type="ECO:0000256" key="1">
    <source>
        <dbReference type="ARBA" id="ARBA00009743"/>
    </source>
</evidence>
<accession>A0A096AXI3</accession>
<proteinExistence type="inferred from homology"/>
<dbReference type="InterPro" id="IPR002241">
    <property type="entry name" value="Glyco_hydro_27"/>
</dbReference>
<keyword evidence="2" id="KW-0732">Signal</keyword>
<evidence type="ECO:0000256" key="3">
    <source>
        <dbReference type="ARBA" id="ARBA00022801"/>
    </source>
</evidence>
<keyword evidence="8" id="KW-1185">Reference proteome</keyword>
<dbReference type="CDD" id="cd14792">
    <property type="entry name" value="GH27"/>
    <property type="match status" value="1"/>
</dbReference>
<dbReference type="InterPro" id="IPR013785">
    <property type="entry name" value="Aldolase_TIM"/>
</dbReference>
<evidence type="ECO:0000256" key="5">
    <source>
        <dbReference type="RuleBase" id="RU361168"/>
    </source>
</evidence>
<dbReference type="SUPFAM" id="SSF51011">
    <property type="entry name" value="Glycosyl hydrolase domain"/>
    <property type="match status" value="1"/>
</dbReference>
<protein>
    <recommendedName>
        <fullName evidence="5">Alpha-galactosidase</fullName>
        <ecNumber evidence="5">3.2.1.22</ecNumber>
    </recommendedName>
    <alternativeName>
        <fullName evidence="5">Melibiase</fullName>
    </alternativeName>
</protein>
<dbReference type="Gene3D" id="3.20.20.70">
    <property type="entry name" value="Aldolase class I"/>
    <property type="match status" value="1"/>
</dbReference>
<dbReference type="PANTHER" id="PTHR11452:SF75">
    <property type="entry name" value="ALPHA-GALACTOSIDASE MEL1"/>
    <property type="match status" value="1"/>
</dbReference>
<dbReference type="EMBL" id="JRNU01000038">
    <property type="protein sequence ID" value="KGF51411.1"/>
    <property type="molecule type" value="Genomic_DNA"/>
</dbReference>
<evidence type="ECO:0000313" key="7">
    <source>
        <dbReference type="EMBL" id="KGF51411.1"/>
    </source>
</evidence>
<keyword evidence="3 5" id="KW-0378">Hydrolase</keyword>
<dbReference type="GO" id="GO:0005975">
    <property type="term" value="P:carbohydrate metabolic process"/>
    <property type="evidence" value="ECO:0007669"/>
    <property type="project" value="InterPro"/>
</dbReference>
<evidence type="ECO:0000256" key="2">
    <source>
        <dbReference type="ARBA" id="ARBA00022729"/>
    </source>
</evidence>
<dbReference type="InterPro" id="IPR041233">
    <property type="entry name" value="Melibiase_C"/>
</dbReference>
<dbReference type="Proteomes" id="UP000029614">
    <property type="component" value="Unassembled WGS sequence"/>
</dbReference>
<dbReference type="EC" id="3.2.1.22" evidence="5"/>
<dbReference type="Pfam" id="PF16499">
    <property type="entry name" value="Melibiase_2"/>
    <property type="match status" value="1"/>
</dbReference>
<keyword evidence="4 5" id="KW-0326">Glycosidase</keyword>
<dbReference type="Pfam" id="PF17801">
    <property type="entry name" value="Melibiase_C"/>
    <property type="match status" value="1"/>
</dbReference>
<dbReference type="Gene3D" id="2.60.40.1180">
    <property type="entry name" value="Golgi alpha-mannosidase II"/>
    <property type="match status" value="1"/>
</dbReference>
<dbReference type="GO" id="GO:0004557">
    <property type="term" value="F:alpha-galactosidase activity"/>
    <property type="evidence" value="ECO:0007669"/>
    <property type="project" value="UniProtKB-EC"/>
</dbReference>
<dbReference type="PANTHER" id="PTHR11452">
    <property type="entry name" value="ALPHA-GALACTOSIDASE/ALPHA-N-ACETYLGALACTOSAMINIDASE"/>
    <property type="match status" value="1"/>
</dbReference>
<comment type="catalytic activity">
    <reaction evidence="5">
        <text>Hydrolysis of terminal, non-reducing alpha-D-galactose residues in alpha-D-galactosides, including galactose oligosaccharides, galactomannans and galactolipids.</text>
        <dbReference type="EC" id="3.2.1.22"/>
    </reaction>
</comment>
<name>A0A096AXI3_9BACT</name>
<organism evidence="7 8">
    <name type="scientific">Prevotella amnii DNF00058</name>
    <dbReference type="NCBI Taxonomy" id="1401066"/>
    <lineage>
        <taxon>Bacteria</taxon>
        <taxon>Pseudomonadati</taxon>
        <taxon>Bacteroidota</taxon>
        <taxon>Bacteroidia</taxon>
        <taxon>Bacteroidales</taxon>
        <taxon>Prevotellaceae</taxon>
        <taxon>Prevotella</taxon>
    </lineage>
</organism>
<dbReference type="AlphaFoldDB" id="A0A096AXI3"/>
<feature type="domain" description="Alpha galactosidase C-terminal" evidence="6">
    <location>
        <begin position="454"/>
        <end position="532"/>
    </location>
</feature>
<dbReference type="InterPro" id="IPR013780">
    <property type="entry name" value="Glyco_hydro_b"/>
</dbReference>